<evidence type="ECO:0000313" key="1">
    <source>
        <dbReference type="EMBL" id="MQA38709.1"/>
    </source>
</evidence>
<comment type="caution">
    <text evidence="1">The sequence shown here is derived from an EMBL/GenBank/DDBJ whole genome shotgun (WGS) entry which is preliminary data.</text>
</comment>
<dbReference type="Proteomes" id="UP000440498">
    <property type="component" value="Unassembled WGS sequence"/>
</dbReference>
<keyword evidence="2" id="KW-1185">Reference proteome</keyword>
<dbReference type="EMBL" id="WHUG01000003">
    <property type="protein sequence ID" value="MQA38709.1"/>
    <property type="molecule type" value="Genomic_DNA"/>
</dbReference>
<dbReference type="RefSeq" id="WP_152838027.1">
    <property type="nucleotide sequence ID" value="NZ_WHUG01000003.1"/>
</dbReference>
<evidence type="ECO:0008006" key="3">
    <source>
        <dbReference type="Google" id="ProtNLM"/>
    </source>
</evidence>
<organism evidence="1 2">
    <name type="scientific">Rugamonas aquatica</name>
    <dbReference type="NCBI Taxonomy" id="2743357"/>
    <lineage>
        <taxon>Bacteria</taxon>
        <taxon>Pseudomonadati</taxon>
        <taxon>Pseudomonadota</taxon>
        <taxon>Betaproteobacteria</taxon>
        <taxon>Burkholderiales</taxon>
        <taxon>Oxalobacteraceae</taxon>
        <taxon>Telluria group</taxon>
        <taxon>Rugamonas</taxon>
    </lineage>
</organism>
<evidence type="ECO:0000313" key="2">
    <source>
        <dbReference type="Proteomes" id="UP000440498"/>
    </source>
</evidence>
<gene>
    <name evidence="1" type="ORF">GEV02_11145</name>
</gene>
<dbReference type="AlphaFoldDB" id="A0A6A7N104"/>
<name>A0A6A7N104_9BURK</name>
<sequence length="86" mass="9322">MRAQDILPDHVNTGEFNGVTVRKGTVGAFLANARTLQAEDSTEKTRDEARADIIDAVPAMAALGIFDVFEISDPALRELVAQRRPA</sequence>
<reference evidence="1 2" key="1">
    <citation type="submission" date="2019-10" db="EMBL/GenBank/DDBJ databases">
        <title>Two novel species isolated from a subtropical stream in China.</title>
        <authorList>
            <person name="Lu H."/>
        </authorList>
    </citation>
    <scope>NUCLEOTIDE SEQUENCE [LARGE SCALE GENOMIC DNA]</scope>
    <source>
        <strain evidence="1 2">FT29W</strain>
    </source>
</reference>
<proteinExistence type="predicted"/>
<accession>A0A6A7N104</accession>
<protein>
    <recommendedName>
        <fullName evidence="3">Preprotein translocase subunit SecD</fullName>
    </recommendedName>
</protein>